<keyword evidence="1" id="KW-1133">Transmembrane helix</keyword>
<dbReference type="EMBL" id="QUMQ01000001">
    <property type="protein sequence ID" value="REG01324.1"/>
    <property type="molecule type" value="Genomic_DNA"/>
</dbReference>
<dbReference type="Proteomes" id="UP000256913">
    <property type="component" value="Unassembled WGS sequence"/>
</dbReference>
<evidence type="ECO:0000256" key="1">
    <source>
        <dbReference type="SAM" id="Phobius"/>
    </source>
</evidence>
<keyword evidence="1" id="KW-0812">Transmembrane</keyword>
<dbReference type="RefSeq" id="WP_116073498.1">
    <property type="nucleotide sequence ID" value="NZ_BONB01000065.1"/>
</dbReference>
<keyword evidence="1" id="KW-0472">Membrane</keyword>
<feature type="transmembrane region" description="Helical" evidence="1">
    <location>
        <begin position="148"/>
        <end position="170"/>
    </location>
</feature>
<protein>
    <recommendedName>
        <fullName evidence="4">DUF4367 domain-containing protein</fullName>
    </recommendedName>
</protein>
<accession>A0A3D9ZYS8</accession>
<dbReference type="AlphaFoldDB" id="A0A3D9ZYS8"/>
<keyword evidence="3" id="KW-1185">Reference proteome</keyword>
<organism evidence="2 3">
    <name type="scientific">Asanoa ferruginea</name>
    <dbReference type="NCBI Taxonomy" id="53367"/>
    <lineage>
        <taxon>Bacteria</taxon>
        <taxon>Bacillati</taxon>
        <taxon>Actinomycetota</taxon>
        <taxon>Actinomycetes</taxon>
        <taxon>Micromonosporales</taxon>
        <taxon>Micromonosporaceae</taxon>
        <taxon>Asanoa</taxon>
    </lineage>
</organism>
<evidence type="ECO:0008006" key="4">
    <source>
        <dbReference type="Google" id="ProtNLM"/>
    </source>
</evidence>
<evidence type="ECO:0000313" key="3">
    <source>
        <dbReference type="Proteomes" id="UP000256913"/>
    </source>
</evidence>
<name>A0A3D9ZYS8_9ACTN</name>
<reference evidence="2 3" key="1">
    <citation type="submission" date="2018-08" db="EMBL/GenBank/DDBJ databases">
        <title>Sequencing the genomes of 1000 actinobacteria strains.</title>
        <authorList>
            <person name="Klenk H.-P."/>
        </authorList>
    </citation>
    <scope>NUCLEOTIDE SEQUENCE [LARGE SCALE GENOMIC DNA]</scope>
    <source>
        <strain evidence="2 3">DSM 44099</strain>
    </source>
</reference>
<comment type="caution">
    <text evidence="2">The sequence shown here is derived from an EMBL/GenBank/DDBJ whole genome shotgun (WGS) entry which is preliminary data.</text>
</comment>
<dbReference type="OrthoDB" id="5180342at2"/>
<proteinExistence type="predicted"/>
<evidence type="ECO:0000313" key="2">
    <source>
        <dbReference type="EMBL" id="REG01324.1"/>
    </source>
</evidence>
<sequence length="413" mass="41639">MRHPTDGTLRRLLDEPAGVADTDRAHVAGCRVCLTGLAAVEADASFASGALDFVVPTDVDAGWLRLLAAGEPTLTSSEADAGLRRLVAGGESSPASASEADAGLQRLVASGEPSPASASEADAGLRRLVAAGGRGRAGRWRGLLSRPVVAVAGVAVLLTGASAAAAGDWLQIFRTEQIAPVTAPEADLITMPELDAFGELVPVEPIDIHAVADAAAASQATGLAVPVVRELPKGVNGPPTYQVGARASALFTFSAAKTAQTAAAAGVTLPPPPPGLDGSKFRLVAGPGLVAMWSQGRPVPAMIVARAVAPTAYTSSGVPFETARDYLLPVLPSNVAAQLRGFSGDGTTLPLFTSLEHMKSSATDVGGVPATLLSSRDSTMSAVVWLDNGIVTAVAGSLSADEVLAVARGLGSR</sequence>
<gene>
    <name evidence="2" type="ORF">DFJ67_7406</name>
</gene>